<evidence type="ECO:0000313" key="2">
    <source>
        <dbReference type="Proteomes" id="UP001501565"/>
    </source>
</evidence>
<keyword evidence="2" id="KW-1185">Reference proteome</keyword>
<dbReference type="Gene3D" id="3.30.310.50">
    <property type="entry name" value="Alpha-D-phosphohexomutase, C-terminal domain"/>
    <property type="match status" value="1"/>
</dbReference>
<sequence>MAQDTAMQSSFIDQMTAEQKSSNKFDAEDGQVGLGECAREAIIDTPKASVYLQKMCKHFTHRVPAHWNTVQGKVFFDMGWCFMTATQQTLSVRCEANSEPELEEILETLKRHFDRFALKDQLVLNWM</sequence>
<comment type="caution">
    <text evidence="1">The sequence shown here is derived from an EMBL/GenBank/DDBJ whole genome shotgun (WGS) entry which is preliminary data.</text>
</comment>
<dbReference type="RefSeq" id="WP_344798151.1">
    <property type="nucleotide sequence ID" value="NZ_BAABBN010000007.1"/>
</dbReference>
<proteinExistence type="predicted"/>
<dbReference type="EMBL" id="BAABBN010000007">
    <property type="protein sequence ID" value="GAA3924252.1"/>
    <property type="molecule type" value="Genomic_DNA"/>
</dbReference>
<name>A0ABP7MMX0_9GAMM</name>
<dbReference type="InterPro" id="IPR014543">
    <property type="entry name" value="UCP028291"/>
</dbReference>
<dbReference type="Pfam" id="PF09981">
    <property type="entry name" value="DUF2218"/>
    <property type="match status" value="1"/>
</dbReference>
<dbReference type="Proteomes" id="UP001501565">
    <property type="component" value="Unassembled WGS sequence"/>
</dbReference>
<protein>
    <recommendedName>
        <fullName evidence="3">DUF2218 domain-containing protein</fullName>
    </recommendedName>
</protein>
<evidence type="ECO:0008006" key="3">
    <source>
        <dbReference type="Google" id="ProtNLM"/>
    </source>
</evidence>
<accession>A0ABP7MMX0</accession>
<gene>
    <name evidence="1" type="ORF">GCM10022277_20110</name>
</gene>
<reference evidence="2" key="1">
    <citation type="journal article" date="2019" name="Int. J. Syst. Evol. Microbiol.">
        <title>The Global Catalogue of Microorganisms (GCM) 10K type strain sequencing project: providing services to taxonomists for standard genome sequencing and annotation.</title>
        <authorList>
            <consortium name="The Broad Institute Genomics Platform"/>
            <consortium name="The Broad Institute Genome Sequencing Center for Infectious Disease"/>
            <person name="Wu L."/>
            <person name="Ma J."/>
        </authorList>
    </citation>
    <scope>NUCLEOTIDE SEQUENCE [LARGE SCALE GENOMIC DNA]</scope>
    <source>
        <strain evidence="2">JCM 17551</strain>
    </source>
</reference>
<evidence type="ECO:0000313" key="1">
    <source>
        <dbReference type="EMBL" id="GAA3924252.1"/>
    </source>
</evidence>
<organism evidence="1 2">
    <name type="scientific">Litoribacillus peritrichatus</name>
    <dbReference type="NCBI Taxonomy" id="718191"/>
    <lineage>
        <taxon>Bacteria</taxon>
        <taxon>Pseudomonadati</taxon>
        <taxon>Pseudomonadota</taxon>
        <taxon>Gammaproteobacteria</taxon>
        <taxon>Oceanospirillales</taxon>
        <taxon>Oceanospirillaceae</taxon>
        <taxon>Litoribacillus</taxon>
    </lineage>
</organism>